<dbReference type="Proteomes" id="UP001271007">
    <property type="component" value="Unassembled WGS sequence"/>
</dbReference>
<sequence length="260" mass="28255">MANRITKGGIAANRRQPAANRRPKAPPLVIDKEMIQWHNVPRRSAESTDLRRPEYKVPGDTVVPPRANHTAHDLQHKPSRFNLCPIVDLMYGFTLVDPNVRFHMEFTIDHMLLSSRYARLKGEDLRKGQIARPPICKLHARAGKAAGRHSSLSTVFKLGVPTGITWGDLADGFENSPIEFTAYDLGFGVASELGDVFGTVDDPTLLMRVEGVVSTTCEWVAEAKAARKAGGGAAGGQRGGVSQLGIPQDARILEGSTEAN</sequence>
<keyword evidence="3" id="KW-1185">Reference proteome</keyword>
<comment type="caution">
    <text evidence="2">The sequence shown here is derived from an EMBL/GenBank/DDBJ whole genome shotgun (WGS) entry which is preliminary data.</text>
</comment>
<organism evidence="2 3">
    <name type="scientific">Extremus antarcticus</name>
    <dbReference type="NCBI Taxonomy" id="702011"/>
    <lineage>
        <taxon>Eukaryota</taxon>
        <taxon>Fungi</taxon>
        <taxon>Dikarya</taxon>
        <taxon>Ascomycota</taxon>
        <taxon>Pezizomycotina</taxon>
        <taxon>Dothideomycetes</taxon>
        <taxon>Dothideomycetidae</taxon>
        <taxon>Mycosphaerellales</taxon>
        <taxon>Extremaceae</taxon>
        <taxon>Extremus</taxon>
    </lineage>
</organism>
<proteinExistence type="predicted"/>
<protein>
    <submittedName>
        <fullName evidence="2">Uncharacterized protein</fullName>
    </submittedName>
</protein>
<accession>A0AAJ0DFW6</accession>
<gene>
    <name evidence="2" type="ORF">LTR09_009551</name>
</gene>
<evidence type="ECO:0000313" key="2">
    <source>
        <dbReference type="EMBL" id="KAK3049132.1"/>
    </source>
</evidence>
<dbReference type="AlphaFoldDB" id="A0AAJ0DFW6"/>
<dbReference type="EMBL" id="JAWDJX010000042">
    <property type="protein sequence ID" value="KAK3049132.1"/>
    <property type="molecule type" value="Genomic_DNA"/>
</dbReference>
<name>A0AAJ0DFW6_9PEZI</name>
<feature type="compositionally biased region" description="Low complexity" evidence="1">
    <location>
        <begin position="11"/>
        <end position="20"/>
    </location>
</feature>
<evidence type="ECO:0000313" key="3">
    <source>
        <dbReference type="Proteomes" id="UP001271007"/>
    </source>
</evidence>
<evidence type="ECO:0000256" key="1">
    <source>
        <dbReference type="SAM" id="MobiDB-lite"/>
    </source>
</evidence>
<feature type="region of interest" description="Disordered" evidence="1">
    <location>
        <begin position="1"/>
        <end position="23"/>
    </location>
</feature>
<reference evidence="2" key="1">
    <citation type="submission" date="2023-04" db="EMBL/GenBank/DDBJ databases">
        <title>Black Yeasts Isolated from many extreme environments.</title>
        <authorList>
            <person name="Coleine C."/>
            <person name="Stajich J.E."/>
            <person name="Selbmann L."/>
        </authorList>
    </citation>
    <scope>NUCLEOTIDE SEQUENCE</scope>
    <source>
        <strain evidence="2">CCFEE 5312</strain>
    </source>
</reference>